<keyword evidence="1" id="KW-0175">Coiled coil</keyword>
<feature type="coiled-coil region" evidence="1">
    <location>
        <begin position="190"/>
        <end position="217"/>
    </location>
</feature>
<proteinExistence type="predicted"/>
<organism evidence="2 3">
    <name type="scientific">Paramecium octaurelia</name>
    <dbReference type="NCBI Taxonomy" id="43137"/>
    <lineage>
        <taxon>Eukaryota</taxon>
        <taxon>Sar</taxon>
        <taxon>Alveolata</taxon>
        <taxon>Ciliophora</taxon>
        <taxon>Intramacronucleata</taxon>
        <taxon>Oligohymenophorea</taxon>
        <taxon>Peniculida</taxon>
        <taxon>Parameciidae</taxon>
        <taxon>Paramecium</taxon>
    </lineage>
</organism>
<protein>
    <submittedName>
        <fullName evidence="2">Uncharacterized protein</fullName>
    </submittedName>
</protein>
<name>A0A8S1XI69_PAROT</name>
<dbReference type="AlphaFoldDB" id="A0A8S1XI69"/>
<dbReference type="EMBL" id="CAJJDP010000122">
    <property type="protein sequence ID" value="CAD8200589.1"/>
    <property type="molecule type" value="Genomic_DNA"/>
</dbReference>
<gene>
    <name evidence="2" type="ORF">POCTA_138.1.T1220100</name>
</gene>
<dbReference type="OrthoDB" id="10297968at2759"/>
<sequence>MNKHPQPKNPINWLDEIKQAQDPKVFIYIILIELRILESQNKSLKTTLGVYDFEASKRPQSAIEKMANSKTHQIELGQKPSDFAKYPTNQKLSNLFVDESAFGSSAVRIEYIRELEQLGDALKKQNAELQTQVQLKKPNLQRSFIVIPKKYEGHDCMNDKTLISKSTLVKGNKFTKSNETITKSKLKPDNSLKDRQIQNLIEEKKLLQKEVALYKETFKTRQNKLEGFDTEKIMKKFNKNAALHGDKQKQLTQSKHNEEIKEQYLQALMQESFLLQQQLQRIQEESKNFDPHKKSEY</sequence>
<dbReference type="Proteomes" id="UP000683925">
    <property type="component" value="Unassembled WGS sequence"/>
</dbReference>
<evidence type="ECO:0000313" key="2">
    <source>
        <dbReference type="EMBL" id="CAD8200589.1"/>
    </source>
</evidence>
<evidence type="ECO:0000313" key="3">
    <source>
        <dbReference type="Proteomes" id="UP000683925"/>
    </source>
</evidence>
<reference evidence="2" key="1">
    <citation type="submission" date="2021-01" db="EMBL/GenBank/DDBJ databases">
        <authorList>
            <consortium name="Genoscope - CEA"/>
            <person name="William W."/>
        </authorList>
    </citation>
    <scope>NUCLEOTIDE SEQUENCE</scope>
</reference>
<comment type="caution">
    <text evidence="2">The sequence shown here is derived from an EMBL/GenBank/DDBJ whole genome shotgun (WGS) entry which is preliminary data.</text>
</comment>
<dbReference type="OMA" id="IYIILIE"/>
<accession>A0A8S1XI69</accession>
<evidence type="ECO:0000256" key="1">
    <source>
        <dbReference type="SAM" id="Coils"/>
    </source>
</evidence>
<keyword evidence="3" id="KW-1185">Reference proteome</keyword>